<reference evidence="1 2" key="1">
    <citation type="submission" date="2016-08" db="EMBL/GenBank/DDBJ databases">
        <authorList>
            <consortium name="Lentinula edodes genome sequencing consortium"/>
            <person name="Sakamoto Y."/>
            <person name="Nakade K."/>
            <person name="Sato S."/>
            <person name="Yoshida Y."/>
            <person name="Miyazaki K."/>
            <person name="Natsume S."/>
            <person name="Konno N."/>
        </authorList>
    </citation>
    <scope>NUCLEOTIDE SEQUENCE [LARGE SCALE GENOMIC DNA]</scope>
    <source>
        <strain evidence="1 2">NBRC 111202</strain>
    </source>
</reference>
<sequence>MDHIFTPDKNTFLVNSSGTGKTRLLYEGLCKHWGLFFTAAVDTFGLGSVDVQSVVNQRLPYDRYFTAVLNDEDATSDSGPVLANIALAYRRFSETLLARLLVFKLYIEIVAKGEFQESLTAFQWDNLNVVRFQFYMLQKTSSFPLK</sequence>
<proteinExistence type="predicted"/>
<organism evidence="1 2">
    <name type="scientific">Lentinula edodes</name>
    <name type="common">Shiitake mushroom</name>
    <name type="synonym">Lentinus edodes</name>
    <dbReference type="NCBI Taxonomy" id="5353"/>
    <lineage>
        <taxon>Eukaryota</taxon>
        <taxon>Fungi</taxon>
        <taxon>Dikarya</taxon>
        <taxon>Basidiomycota</taxon>
        <taxon>Agaricomycotina</taxon>
        <taxon>Agaricomycetes</taxon>
        <taxon>Agaricomycetidae</taxon>
        <taxon>Agaricales</taxon>
        <taxon>Marasmiineae</taxon>
        <taxon>Omphalotaceae</taxon>
        <taxon>Lentinula</taxon>
    </lineage>
</organism>
<dbReference type="Proteomes" id="UP000188533">
    <property type="component" value="Unassembled WGS sequence"/>
</dbReference>
<protein>
    <submittedName>
        <fullName evidence="1">Uncharacterized protein</fullName>
    </submittedName>
</protein>
<gene>
    <name evidence="1" type="ORF">LENED_010833</name>
</gene>
<evidence type="ECO:0000313" key="2">
    <source>
        <dbReference type="Proteomes" id="UP000188533"/>
    </source>
</evidence>
<evidence type="ECO:0000313" key="1">
    <source>
        <dbReference type="EMBL" id="GAW08750.1"/>
    </source>
</evidence>
<accession>A0A1Q3ENG8</accession>
<comment type="caution">
    <text evidence="1">The sequence shown here is derived from an EMBL/GenBank/DDBJ whole genome shotgun (WGS) entry which is preliminary data.</text>
</comment>
<name>A0A1Q3ENG8_LENED</name>
<reference evidence="1 2" key="2">
    <citation type="submission" date="2017-02" db="EMBL/GenBank/DDBJ databases">
        <title>A genome survey and senescence transcriptome analysis in Lentinula edodes.</title>
        <authorList>
            <person name="Sakamoto Y."/>
            <person name="Nakade K."/>
            <person name="Sato S."/>
            <person name="Yoshida Y."/>
            <person name="Miyazaki K."/>
            <person name="Natsume S."/>
            <person name="Konno N."/>
        </authorList>
    </citation>
    <scope>NUCLEOTIDE SEQUENCE [LARGE SCALE GENOMIC DNA]</scope>
    <source>
        <strain evidence="1 2">NBRC 111202</strain>
    </source>
</reference>
<dbReference type="EMBL" id="BDGU01000713">
    <property type="protein sequence ID" value="GAW08750.1"/>
    <property type="molecule type" value="Genomic_DNA"/>
</dbReference>
<keyword evidence="2" id="KW-1185">Reference proteome</keyword>
<dbReference type="AlphaFoldDB" id="A0A1Q3ENG8"/>